<dbReference type="AlphaFoldDB" id="A0A0N5BN27"/>
<proteinExistence type="predicted"/>
<sequence>MDSEWCSLNCQAFLDMNCTISQHAFSFPLGTLLQEIMRAAVYLLGLIALFCLLLAITFIAAKIKNMDLFKSNNGEDEENQYFLQNIYGGSSSRSSNSRTSIPPNIGIASIPFDRIV</sequence>
<evidence type="ECO:0000313" key="2">
    <source>
        <dbReference type="Proteomes" id="UP000046392"/>
    </source>
</evidence>
<dbReference type="WBParaSite" id="SPAL_0000052000.1">
    <property type="protein sequence ID" value="SPAL_0000052000.1"/>
    <property type="gene ID" value="SPAL_0000052000"/>
</dbReference>
<keyword evidence="1" id="KW-0472">Membrane</keyword>
<dbReference type="WBParaSite" id="SPAL_0000730700.1">
    <property type="protein sequence ID" value="SPAL_0000730700.1"/>
    <property type="gene ID" value="SPAL_0000730700"/>
</dbReference>
<keyword evidence="1" id="KW-1133">Transmembrane helix</keyword>
<name>A0A0N5BN27_STREA</name>
<keyword evidence="1" id="KW-0812">Transmembrane</keyword>
<feature type="transmembrane region" description="Helical" evidence="1">
    <location>
        <begin position="39"/>
        <end position="61"/>
    </location>
</feature>
<evidence type="ECO:0000313" key="4">
    <source>
        <dbReference type="WBParaSite" id="SPAL_0000730700.1"/>
    </source>
</evidence>
<organism evidence="2 4">
    <name type="scientific">Strongyloides papillosus</name>
    <name type="common">Intestinal threadworm</name>
    <dbReference type="NCBI Taxonomy" id="174720"/>
    <lineage>
        <taxon>Eukaryota</taxon>
        <taxon>Metazoa</taxon>
        <taxon>Ecdysozoa</taxon>
        <taxon>Nematoda</taxon>
        <taxon>Chromadorea</taxon>
        <taxon>Rhabditida</taxon>
        <taxon>Tylenchina</taxon>
        <taxon>Panagrolaimomorpha</taxon>
        <taxon>Strongyloidoidea</taxon>
        <taxon>Strongyloididae</taxon>
        <taxon>Strongyloides</taxon>
    </lineage>
</organism>
<keyword evidence="2" id="KW-1185">Reference proteome</keyword>
<evidence type="ECO:0000313" key="3">
    <source>
        <dbReference type="WBParaSite" id="SPAL_0000052000.1"/>
    </source>
</evidence>
<protein>
    <submittedName>
        <fullName evidence="3 4">Uncharacterized protein</fullName>
    </submittedName>
</protein>
<evidence type="ECO:0000256" key="1">
    <source>
        <dbReference type="SAM" id="Phobius"/>
    </source>
</evidence>
<accession>A0A0N5BN27</accession>
<reference evidence="3 4" key="1">
    <citation type="submission" date="2017-02" db="UniProtKB">
        <authorList>
            <consortium name="WormBaseParasite"/>
        </authorList>
    </citation>
    <scope>IDENTIFICATION</scope>
</reference>
<dbReference type="Proteomes" id="UP000046392">
    <property type="component" value="Unplaced"/>
</dbReference>